<feature type="compositionally biased region" description="Polar residues" evidence="14">
    <location>
        <begin position="407"/>
        <end position="424"/>
    </location>
</feature>
<dbReference type="SUPFAM" id="SSF56219">
    <property type="entry name" value="DNase I-like"/>
    <property type="match status" value="1"/>
</dbReference>
<evidence type="ECO:0000256" key="6">
    <source>
        <dbReference type="ARBA" id="ARBA00022833"/>
    </source>
</evidence>
<dbReference type="InterPro" id="IPR020848">
    <property type="entry name" value="AP_endonuclease_F1_CS"/>
</dbReference>
<feature type="active site" evidence="9">
    <location>
        <position position="149"/>
    </location>
</feature>
<feature type="compositionally biased region" description="Basic and acidic residues" evidence="14">
    <location>
        <begin position="438"/>
        <end position="449"/>
    </location>
</feature>
<dbReference type="GO" id="GO:0008311">
    <property type="term" value="F:double-stranded DNA 3'-5' DNA exonuclease activity"/>
    <property type="evidence" value="ECO:0007669"/>
    <property type="project" value="TreeGrafter"/>
</dbReference>
<feature type="region of interest" description="Disordered" evidence="14">
    <location>
        <begin position="355"/>
        <end position="378"/>
    </location>
</feature>
<dbReference type="PANTHER" id="PTHR22748:SF4">
    <property type="entry name" value="DNA-(APURINIC OR APYRIMIDINIC SITE) ENDONUCLEASE 2"/>
    <property type="match status" value="1"/>
</dbReference>
<feature type="active site" description="Proton donor/acceptor" evidence="9">
    <location>
        <position position="188"/>
    </location>
</feature>
<dbReference type="OrthoDB" id="4354at2759"/>
<dbReference type="GO" id="GO:0005634">
    <property type="term" value="C:nucleus"/>
    <property type="evidence" value="ECO:0007669"/>
    <property type="project" value="TreeGrafter"/>
</dbReference>
<evidence type="ECO:0000256" key="12">
    <source>
        <dbReference type="PROSITE-ProRule" id="PRU01343"/>
    </source>
</evidence>
<evidence type="ECO:0000313" key="16">
    <source>
        <dbReference type="EMBL" id="PXF42980.1"/>
    </source>
</evidence>
<feature type="region of interest" description="Disordered" evidence="14">
    <location>
        <begin position="407"/>
        <end position="465"/>
    </location>
</feature>
<proteinExistence type="inferred from homology"/>
<feature type="site" description="Transition state stabilizer" evidence="11">
    <location>
        <position position="190"/>
    </location>
</feature>
<comment type="cofactor">
    <cofactor evidence="10 13">
        <name>Mg(2+)</name>
        <dbReference type="ChEBI" id="CHEBI:18420"/>
    </cofactor>
    <cofactor evidence="10 13">
        <name>Mn(2+)</name>
        <dbReference type="ChEBI" id="CHEBI:29035"/>
    </cofactor>
    <text evidence="10 13">Probably binds two magnesium or manganese ions per subunit.</text>
</comment>
<keyword evidence="16" id="KW-0456">Lyase</keyword>
<keyword evidence="13" id="KW-0234">DNA repair</keyword>
<feature type="compositionally biased region" description="Polar residues" evidence="14">
    <location>
        <begin position="355"/>
        <end position="366"/>
    </location>
</feature>
<feature type="binding site" evidence="10">
    <location>
        <position position="190"/>
    </location>
    <ligand>
        <name>Mg(2+)</name>
        <dbReference type="ChEBI" id="CHEBI:18420"/>
        <label>1</label>
    </ligand>
</feature>
<dbReference type="Pfam" id="PF06839">
    <property type="entry name" value="Zn_ribbon_GRF"/>
    <property type="match status" value="1"/>
</dbReference>
<feature type="site" description="Interaction with DNA substrate" evidence="11">
    <location>
        <position position="289"/>
    </location>
</feature>
<feature type="domain" description="GRF-type" evidence="15">
    <location>
        <begin position="472"/>
        <end position="518"/>
    </location>
</feature>
<dbReference type="InterPro" id="IPR004808">
    <property type="entry name" value="AP_endonuc_1"/>
</dbReference>
<keyword evidence="8" id="KW-0539">Nucleus</keyword>
<evidence type="ECO:0000256" key="2">
    <source>
        <dbReference type="ARBA" id="ARBA00007092"/>
    </source>
</evidence>
<comment type="similarity">
    <text evidence="2 13">Belongs to the DNA repair enzymes AP/ExoA family.</text>
</comment>
<dbReference type="GO" id="GO:0008270">
    <property type="term" value="F:zinc ion binding"/>
    <property type="evidence" value="ECO:0007669"/>
    <property type="project" value="UniProtKB-KW"/>
</dbReference>
<dbReference type="GO" id="GO:0006284">
    <property type="term" value="P:base-excision repair"/>
    <property type="evidence" value="ECO:0007669"/>
    <property type="project" value="TreeGrafter"/>
</dbReference>
<feature type="binding site" evidence="10">
    <location>
        <position position="188"/>
    </location>
    <ligand>
        <name>Mg(2+)</name>
        <dbReference type="ChEBI" id="CHEBI:18420"/>
        <label>1</label>
    </ligand>
</feature>
<comment type="cofactor">
    <cofactor evidence="1">
        <name>Mn(2+)</name>
        <dbReference type="ChEBI" id="CHEBI:29035"/>
    </cofactor>
</comment>
<evidence type="ECO:0000256" key="3">
    <source>
        <dbReference type="ARBA" id="ARBA00022723"/>
    </source>
</evidence>
<reference evidence="16 17" key="1">
    <citation type="journal article" date="2018" name="Mol. Biol. Evol.">
        <title>Analysis of the draft genome of the red seaweed Gracilariopsis chorda provides insights into genome size evolution in Rhodophyta.</title>
        <authorList>
            <person name="Lee J."/>
            <person name="Yang E.C."/>
            <person name="Graf L."/>
            <person name="Yang J.H."/>
            <person name="Qiu H."/>
            <person name="Zel Zion U."/>
            <person name="Chan C.X."/>
            <person name="Stephens T.G."/>
            <person name="Weber A.P.M."/>
            <person name="Boo G.H."/>
            <person name="Boo S.M."/>
            <person name="Kim K.M."/>
            <person name="Shin Y."/>
            <person name="Jung M."/>
            <person name="Lee S.J."/>
            <person name="Yim H.S."/>
            <person name="Lee J.H."/>
            <person name="Bhattacharya D."/>
            <person name="Yoon H.S."/>
        </authorList>
    </citation>
    <scope>NUCLEOTIDE SEQUENCE [LARGE SCALE GENOMIC DNA]</scope>
    <source>
        <strain evidence="16 17">SKKU-2015</strain>
        <tissue evidence="16">Whole body</tissue>
    </source>
</reference>
<evidence type="ECO:0000259" key="15">
    <source>
        <dbReference type="PROSITE" id="PS51999"/>
    </source>
</evidence>
<name>A0A2V3IPC3_9FLOR</name>
<evidence type="ECO:0000256" key="10">
    <source>
        <dbReference type="PIRSR" id="PIRSR604808-2"/>
    </source>
</evidence>
<dbReference type="AlphaFoldDB" id="A0A2V3IPC3"/>
<evidence type="ECO:0000256" key="5">
    <source>
        <dbReference type="ARBA" id="ARBA00022801"/>
    </source>
</evidence>
<sequence length="524" mass="58293">MRITSWNVNGLKSVRPLRPLFATLDSDIICLQETKISGPGDPELESMAFVEGYDSFFSICKQKRGYSGVATFCRKKIATPHDAGEGFCNSVGGASIQVSETNSQCFDQASDAEDEAKLRLFSANTLRLVKEEGRSVITDHKRFVLINVYIPAVTVADRAEFKMKFLHALRAKVAALHSIGRKVIIVGDFNICPSLKDRAEPVPPSELVAWEQSPTRTWLRALLNTQNMVDTFREVHPSAKHSYTCWSEATRSRENNHGSRIDLIVTSRDLFLSDVTEAAIWSHVKGSDHCPVSIQLENSHNSGICGKGVPRFCMRYMPRFAFRQQSLKSLYVRTDTNSSQRHLRYSPSKTIKVNETQEGNTSVQSLSKDKPGLRKRKPQYAQTSLLALTKLSESNLGVCDGSRISSSLQPPTTLGKHASQSSANHVVEPTGVRGLHPSRPERESNAETAKRRKLTSEAWSRILTGPPPVPRCRHGRFCVIKKVSKTGENKGRTFFSCPYPAGLGKTANCNFFQWAPYKAGFEPT</sequence>
<gene>
    <name evidence="16" type="ORF">BWQ96_07284</name>
</gene>
<keyword evidence="5" id="KW-0378">Hydrolase</keyword>
<dbReference type="Gene3D" id="3.60.10.10">
    <property type="entry name" value="Endonuclease/exonuclease/phosphatase"/>
    <property type="match status" value="1"/>
</dbReference>
<accession>A0A2V3IPC3</accession>
<dbReference type="GO" id="GO:0016829">
    <property type="term" value="F:lyase activity"/>
    <property type="evidence" value="ECO:0007669"/>
    <property type="project" value="UniProtKB-KW"/>
</dbReference>
<feature type="binding site" evidence="10">
    <location>
        <position position="33"/>
    </location>
    <ligand>
        <name>Mg(2+)</name>
        <dbReference type="ChEBI" id="CHEBI:18420"/>
        <label>1</label>
    </ligand>
</feature>
<keyword evidence="6" id="KW-0862">Zinc</keyword>
<evidence type="ECO:0000256" key="7">
    <source>
        <dbReference type="ARBA" id="ARBA00022842"/>
    </source>
</evidence>
<feature type="active site" description="Proton acceptor" evidence="9">
    <location>
        <position position="289"/>
    </location>
</feature>
<dbReference type="PANTHER" id="PTHR22748">
    <property type="entry name" value="AP ENDONUCLEASE"/>
    <property type="match status" value="1"/>
</dbReference>
<evidence type="ECO:0000256" key="4">
    <source>
        <dbReference type="ARBA" id="ARBA00022771"/>
    </source>
</evidence>
<evidence type="ECO:0000256" key="13">
    <source>
        <dbReference type="RuleBase" id="RU362131"/>
    </source>
</evidence>
<feature type="binding site" evidence="10">
    <location>
        <position position="7"/>
    </location>
    <ligand>
        <name>Mg(2+)</name>
        <dbReference type="ChEBI" id="CHEBI:18420"/>
        <label>1</label>
    </ligand>
</feature>
<dbReference type="GO" id="GO:0003906">
    <property type="term" value="F:DNA-(apurinic or apyrimidinic site) endonuclease activity"/>
    <property type="evidence" value="ECO:0007669"/>
    <property type="project" value="TreeGrafter"/>
</dbReference>
<dbReference type="PROSITE" id="PS51435">
    <property type="entry name" value="AP_NUCLEASE_F1_4"/>
    <property type="match status" value="1"/>
</dbReference>
<dbReference type="EMBL" id="NBIV01000142">
    <property type="protein sequence ID" value="PXF42980.1"/>
    <property type="molecule type" value="Genomic_DNA"/>
</dbReference>
<organism evidence="16 17">
    <name type="scientific">Gracilariopsis chorda</name>
    <dbReference type="NCBI Taxonomy" id="448386"/>
    <lineage>
        <taxon>Eukaryota</taxon>
        <taxon>Rhodophyta</taxon>
        <taxon>Florideophyceae</taxon>
        <taxon>Rhodymeniophycidae</taxon>
        <taxon>Gracilariales</taxon>
        <taxon>Gracilariaceae</taxon>
        <taxon>Gracilariopsis</taxon>
    </lineage>
</organism>
<dbReference type="GO" id="GO:0008081">
    <property type="term" value="F:phosphoric diester hydrolase activity"/>
    <property type="evidence" value="ECO:0007669"/>
    <property type="project" value="TreeGrafter"/>
</dbReference>
<dbReference type="PROSITE" id="PS51999">
    <property type="entry name" value="ZF_GRF"/>
    <property type="match status" value="1"/>
</dbReference>
<evidence type="ECO:0000256" key="14">
    <source>
        <dbReference type="SAM" id="MobiDB-lite"/>
    </source>
</evidence>
<keyword evidence="17" id="KW-1185">Reference proteome</keyword>
<keyword evidence="10" id="KW-0464">Manganese</keyword>
<evidence type="ECO:0000256" key="1">
    <source>
        <dbReference type="ARBA" id="ARBA00001936"/>
    </source>
</evidence>
<keyword evidence="4 12" id="KW-0863">Zinc-finger</keyword>
<dbReference type="NCBIfam" id="TIGR00633">
    <property type="entry name" value="xth"/>
    <property type="match status" value="1"/>
</dbReference>
<dbReference type="InterPro" id="IPR010666">
    <property type="entry name" value="Znf_GRF"/>
</dbReference>
<feature type="site" description="Important for catalytic activity" evidence="11">
    <location>
        <position position="262"/>
    </location>
</feature>
<feature type="binding site" evidence="10">
    <location>
        <position position="288"/>
    </location>
    <ligand>
        <name>Mg(2+)</name>
        <dbReference type="ChEBI" id="CHEBI:18420"/>
        <label>1</label>
    </ligand>
</feature>
<dbReference type="InterPro" id="IPR036691">
    <property type="entry name" value="Endo/exonu/phosph_ase_sf"/>
</dbReference>
<keyword evidence="3 10" id="KW-0479">Metal-binding</keyword>
<dbReference type="GO" id="GO:0003677">
    <property type="term" value="F:DNA binding"/>
    <property type="evidence" value="ECO:0007669"/>
    <property type="project" value="InterPro"/>
</dbReference>
<dbReference type="EC" id="3.1.-.-" evidence="13"/>
<dbReference type="PROSITE" id="PS00728">
    <property type="entry name" value="AP_NUCLEASE_F1_3"/>
    <property type="match status" value="1"/>
</dbReference>
<evidence type="ECO:0000256" key="9">
    <source>
        <dbReference type="PIRSR" id="PIRSR604808-1"/>
    </source>
</evidence>
<dbReference type="Pfam" id="PF03372">
    <property type="entry name" value="Exo_endo_phos"/>
    <property type="match status" value="1"/>
</dbReference>
<evidence type="ECO:0000256" key="11">
    <source>
        <dbReference type="PIRSR" id="PIRSR604808-3"/>
    </source>
</evidence>
<feature type="binding site" evidence="10">
    <location>
        <position position="289"/>
    </location>
    <ligand>
        <name>Mg(2+)</name>
        <dbReference type="ChEBI" id="CHEBI:18420"/>
        <label>1</label>
    </ligand>
</feature>
<protein>
    <recommendedName>
        <fullName evidence="13">DNA-(apurinic or apyrimidinic site) endonuclease</fullName>
        <ecNumber evidence="13">3.1.-.-</ecNumber>
    </recommendedName>
</protein>
<evidence type="ECO:0000313" key="17">
    <source>
        <dbReference type="Proteomes" id="UP000247409"/>
    </source>
</evidence>
<evidence type="ECO:0000256" key="8">
    <source>
        <dbReference type="ARBA" id="ARBA00023242"/>
    </source>
</evidence>
<dbReference type="STRING" id="448386.A0A2V3IPC3"/>
<keyword evidence="13" id="KW-0227">DNA damage</keyword>
<keyword evidence="7 10" id="KW-0460">Magnesium</keyword>
<dbReference type="Proteomes" id="UP000247409">
    <property type="component" value="Unassembled WGS sequence"/>
</dbReference>
<comment type="caution">
    <text evidence="16">The sequence shown here is derived from an EMBL/GenBank/DDBJ whole genome shotgun (WGS) entry which is preliminary data.</text>
</comment>
<dbReference type="InterPro" id="IPR005135">
    <property type="entry name" value="Endo/exonuclease/phosphatase"/>
</dbReference>